<dbReference type="AlphaFoldDB" id="A0A7C4M2B3"/>
<comment type="similarity">
    <text evidence="1">Belongs to the bactofilin family.</text>
</comment>
<dbReference type="InterPro" id="IPR007607">
    <property type="entry name" value="BacA/B"/>
</dbReference>
<sequence length="131" mass="13797">MFKKRTILAQVQHFETIVGTGVTLAGKLEAKHNIQINGTFSGEVVAEGDVIVGDQGEVNAPISAKNITIAGTVNGDVNVVNELDILSTGKVFGNISAKVLSIKPGGILNGKSIMHAIVDDQKIVKPTYETE</sequence>
<evidence type="ECO:0000313" key="2">
    <source>
        <dbReference type="EMBL" id="HGT70954.1"/>
    </source>
</evidence>
<reference evidence="2" key="1">
    <citation type="journal article" date="2020" name="mSystems">
        <title>Genome- and Community-Level Interaction Insights into Carbon Utilization and Element Cycling Functions of Hydrothermarchaeota in Hydrothermal Sediment.</title>
        <authorList>
            <person name="Zhou Z."/>
            <person name="Liu Y."/>
            <person name="Xu W."/>
            <person name="Pan J."/>
            <person name="Luo Z.H."/>
            <person name="Li M."/>
        </authorList>
    </citation>
    <scope>NUCLEOTIDE SEQUENCE [LARGE SCALE GENOMIC DNA]</scope>
    <source>
        <strain evidence="2">SpSt-579</strain>
    </source>
</reference>
<proteinExistence type="inferred from homology"/>
<dbReference type="PANTHER" id="PTHR35024">
    <property type="entry name" value="HYPOTHETICAL CYTOSOLIC PROTEIN"/>
    <property type="match status" value="1"/>
</dbReference>
<dbReference type="PANTHER" id="PTHR35024:SF4">
    <property type="entry name" value="POLYMER-FORMING CYTOSKELETAL PROTEIN"/>
    <property type="match status" value="1"/>
</dbReference>
<comment type="caution">
    <text evidence="2">The sequence shown here is derived from an EMBL/GenBank/DDBJ whole genome shotgun (WGS) entry which is preliminary data.</text>
</comment>
<evidence type="ECO:0000256" key="1">
    <source>
        <dbReference type="ARBA" id="ARBA00044755"/>
    </source>
</evidence>
<protein>
    <submittedName>
        <fullName evidence="2">Polymer-forming cytoskeletal protein</fullName>
    </submittedName>
</protein>
<dbReference type="Pfam" id="PF04519">
    <property type="entry name" value="Bactofilin"/>
    <property type="match status" value="1"/>
</dbReference>
<dbReference type="EMBL" id="DSYQ01000006">
    <property type="protein sequence ID" value="HGT70954.1"/>
    <property type="molecule type" value="Genomic_DNA"/>
</dbReference>
<organism evidence="2">
    <name type="scientific">candidate division CPR3 bacterium</name>
    <dbReference type="NCBI Taxonomy" id="2268181"/>
    <lineage>
        <taxon>Bacteria</taxon>
        <taxon>Bacteria division CPR3</taxon>
    </lineage>
</organism>
<gene>
    <name evidence="2" type="ORF">ENT43_01710</name>
</gene>
<name>A0A7C4M2B3_UNCC3</name>
<accession>A0A7C4M2B3</accession>